<evidence type="ECO:0000256" key="1">
    <source>
        <dbReference type="SAM" id="Phobius"/>
    </source>
</evidence>
<keyword evidence="1" id="KW-0812">Transmembrane</keyword>
<feature type="transmembrane region" description="Helical" evidence="1">
    <location>
        <begin position="38"/>
        <end position="61"/>
    </location>
</feature>
<comment type="caution">
    <text evidence="2">The sequence shown here is derived from an EMBL/GenBank/DDBJ whole genome shotgun (WGS) entry which is preliminary data.</text>
</comment>
<feature type="transmembrane region" description="Helical" evidence="1">
    <location>
        <begin position="97"/>
        <end position="116"/>
    </location>
</feature>
<dbReference type="Proteomes" id="UP001589667">
    <property type="component" value="Unassembled WGS sequence"/>
</dbReference>
<reference evidence="2 3" key="1">
    <citation type="submission" date="2024-09" db="EMBL/GenBank/DDBJ databases">
        <authorList>
            <person name="Sun Q."/>
            <person name="Mori K."/>
        </authorList>
    </citation>
    <scope>NUCLEOTIDE SEQUENCE [LARGE SCALE GENOMIC DNA]</scope>
    <source>
        <strain evidence="2 3">JCM 14321</strain>
    </source>
</reference>
<proteinExistence type="predicted"/>
<name>A0ABV5SWF6_9MICO</name>
<gene>
    <name evidence="2" type="ORF">ACFFQV_15945</name>
</gene>
<sequence length="131" mass="13803">MTALIGGLALVLGSVDPTFAMAITPPAEYLDGSWFDSYAAPGLVLAGVVGGLQALAFVFLLRARPLATFMSAMAAYAILVWIFVQMVLIPFSWLQAVYFAAGAFELGLVLLLLGLLRRPARPRSGAARASA</sequence>
<protein>
    <recommendedName>
        <fullName evidence="4">DUF4345 domain-containing protein</fullName>
    </recommendedName>
</protein>
<organism evidence="2 3">
    <name type="scientific">Agromyces lapidis</name>
    <dbReference type="NCBI Taxonomy" id="279574"/>
    <lineage>
        <taxon>Bacteria</taxon>
        <taxon>Bacillati</taxon>
        <taxon>Actinomycetota</taxon>
        <taxon>Actinomycetes</taxon>
        <taxon>Micrococcales</taxon>
        <taxon>Microbacteriaceae</taxon>
        <taxon>Agromyces</taxon>
    </lineage>
</organism>
<evidence type="ECO:0008006" key="4">
    <source>
        <dbReference type="Google" id="ProtNLM"/>
    </source>
</evidence>
<keyword evidence="3" id="KW-1185">Reference proteome</keyword>
<dbReference type="RefSeq" id="WP_246192309.1">
    <property type="nucleotide sequence ID" value="NZ_BAAANI010000005.1"/>
</dbReference>
<keyword evidence="1" id="KW-0472">Membrane</keyword>
<dbReference type="EMBL" id="JBHMBL010000004">
    <property type="protein sequence ID" value="MFB9643786.1"/>
    <property type="molecule type" value="Genomic_DNA"/>
</dbReference>
<keyword evidence="1" id="KW-1133">Transmembrane helix</keyword>
<feature type="transmembrane region" description="Helical" evidence="1">
    <location>
        <begin position="73"/>
        <end position="91"/>
    </location>
</feature>
<evidence type="ECO:0000313" key="3">
    <source>
        <dbReference type="Proteomes" id="UP001589667"/>
    </source>
</evidence>
<accession>A0ABV5SWF6</accession>
<evidence type="ECO:0000313" key="2">
    <source>
        <dbReference type="EMBL" id="MFB9643786.1"/>
    </source>
</evidence>